<dbReference type="AlphaFoldDB" id="A0A8E2F915"/>
<keyword evidence="4" id="KW-1185">Reference proteome</keyword>
<dbReference type="Proteomes" id="UP000250140">
    <property type="component" value="Unassembled WGS sequence"/>
</dbReference>
<feature type="coiled-coil region" evidence="1">
    <location>
        <begin position="690"/>
        <end position="717"/>
    </location>
</feature>
<dbReference type="OrthoDB" id="4194555at2759"/>
<evidence type="ECO:0000313" key="3">
    <source>
        <dbReference type="EMBL" id="OCL12852.1"/>
    </source>
</evidence>
<evidence type="ECO:0000256" key="2">
    <source>
        <dbReference type="SAM" id="MobiDB-lite"/>
    </source>
</evidence>
<organism evidence="3 4">
    <name type="scientific">Glonium stellatum</name>
    <dbReference type="NCBI Taxonomy" id="574774"/>
    <lineage>
        <taxon>Eukaryota</taxon>
        <taxon>Fungi</taxon>
        <taxon>Dikarya</taxon>
        <taxon>Ascomycota</taxon>
        <taxon>Pezizomycotina</taxon>
        <taxon>Dothideomycetes</taxon>
        <taxon>Pleosporomycetidae</taxon>
        <taxon>Gloniales</taxon>
        <taxon>Gloniaceae</taxon>
        <taxon>Glonium</taxon>
    </lineage>
</organism>
<reference evidence="3 4" key="1">
    <citation type="journal article" date="2016" name="Nat. Commun.">
        <title>Ectomycorrhizal ecology is imprinted in the genome of the dominant symbiotic fungus Cenococcum geophilum.</title>
        <authorList>
            <consortium name="DOE Joint Genome Institute"/>
            <person name="Peter M."/>
            <person name="Kohler A."/>
            <person name="Ohm R.A."/>
            <person name="Kuo A."/>
            <person name="Krutzmann J."/>
            <person name="Morin E."/>
            <person name="Arend M."/>
            <person name="Barry K.W."/>
            <person name="Binder M."/>
            <person name="Choi C."/>
            <person name="Clum A."/>
            <person name="Copeland A."/>
            <person name="Grisel N."/>
            <person name="Haridas S."/>
            <person name="Kipfer T."/>
            <person name="LaButti K."/>
            <person name="Lindquist E."/>
            <person name="Lipzen A."/>
            <person name="Maire R."/>
            <person name="Meier B."/>
            <person name="Mihaltcheva S."/>
            <person name="Molinier V."/>
            <person name="Murat C."/>
            <person name="Poggeler S."/>
            <person name="Quandt C.A."/>
            <person name="Sperisen C."/>
            <person name="Tritt A."/>
            <person name="Tisserant E."/>
            <person name="Crous P.W."/>
            <person name="Henrissat B."/>
            <person name="Nehls U."/>
            <person name="Egli S."/>
            <person name="Spatafora J.W."/>
            <person name="Grigoriev I.V."/>
            <person name="Martin F.M."/>
        </authorList>
    </citation>
    <scope>NUCLEOTIDE SEQUENCE [LARGE SCALE GENOMIC DNA]</scope>
    <source>
        <strain evidence="3 4">CBS 207.34</strain>
    </source>
</reference>
<evidence type="ECO:0000256" key="1">
    <source>
        <dbReference type="SAM" id="Coils"/>
    </source>
</evidence>
<name>A0A8E2F915_9PEZI</name>
<feature type="compositionally biased region" description="Basic and acidic residues" evidence="2">
    <location>
        <begin position="57"/>
        <end position="68"/>
    </location>
</feature>
<protein>
    <recommendedName>
        <fullName evidence="5">F-box domain-containing protein</fullName>
    </recommendedName>
</protein>
<keyword evidence="1" id="KW-0175">Coiled coil</keyword>
<sequence length="908" mass="101410">MNSLAKKGAVSILLYHSGSSKPEATDVWPDIRDGSKIPARYFRLSQEDQILVAPPDRANHYDSRDSLRPSKSLKLESLSQRGKRNQGWPTGIVPTEMFEEIAGYLSRDDIKSMRLVCREFDRHVSQVLFNTVVVPFNTEIYGMLGTEKKQDIKGKGKIMADTNKGLSWKNANGDDVYNGHGLDVFRGFGPHILKYGMSFDVDEDALARPPYKGTTEGHISFWGTYDWPFEEYRRFDDVAGLELAADETPKMKIAFSMLQKVQELALSVDSGLGWLRGPDRSIRARVLRQSPQVFGRSKDIPDRKTQAQKELWDYIEATHRAADMDVKLATLYRMDMSRPFSELQSTLDSRIPADGQCDFPFMDPHLIAEATPDDIPDAQIPSFEDVESLEAFVEPQTLPTTGIIYSATLSPSDAAQLRSPIVPAQLTKAQKEWLLETEWAQRAFLSSYMLAVIDNPTTFKNVHTLNIARVSSRYTFSLCRQDFWDALPQLKSVVIQAIPDWRNVLKDEAGFVETPRIDPSYAIGPFHQLLKEIISPRVNIKNLTFGWAAGGEHAEGVHARNKHILPAPILPDDATLILYPGQVLLQMLHLPHVENLTLKNCWLTPPALQALVKRHDTAKLQKLTLESVSLTAMPRMVANQNQNQNNNLNLNVNLPQGAVAAQQGIQLVNPPNHMGIAPAIQQGHANLQPQQLLALQIQALQIQVQQLQTQQNAHAQAQANALQVQLQAQLQLQAHLQAHGVAMGIPPPPPPPPPQQFTVMSAVRAKHREGSWPYVIDIISPRHNLSNFGSEYSNAEPGRVTNLRRLEFVSCGYVRLPHSTIDQAALEPANPMIRLPHFTKRYNALVPAMLSSKDPLLGEIIQEVEPMELSALFTAWSLNQGWGNLFERQGSEFDGLLPGGTGRFSGII</sequence>
<evidence type="ECO:0008006" key="5">
    <source>
        <dbReference type="Google" id="ProtNLM"/>
    </source>
</evidence>
<proteinExistence type="predicted"/>
<accession>A0A8E2F915</accession>
<gene>
    <name evidence="3" type="ORF">AOQ84DRAFT_284294</name>
</gene>
<feature type="region of interest" description="Disordered" evidence="2">
    <location>
        <begin position="55"/>
        <end position="89"/>
    </location>
</feature>
<evidence type="ECO:0000313" key="4">
    <source>
        <dbReference type="Proteomes" id="UP000250140"/>
    </source>
</evidence>
<dbReference type="EMBL" id="KV748821">
    <property type="protein sequence ID" value="OCL12852.1"/>
    <property type="molecule type" value="Genomic_DNA"/>
</dbReference>